<organism evidence="1 2">
    <name type="scientific">Pseudomonas phage DL62</name>
    <dbReference type="NCBI Taxonomy" id="1640972"/>
    <lineage>
        <taxon>Viruses</taxon>
        <taxon>Duplodnaviria</taxon>
        <taxon>Heunggongvirae</taxon>
        <taxon>Uroviricota</taxon>
        <taxon>Caudoviricetes</taxon>
        <taxon>Autographivirales</taxon>
        <taxon>Autoscriptoviridae</taxon>
        <taxon>Krylovirinae</taxon>
        <taxon>Phikmvvirus</taxon>
        <taxon>Phikmvvirus DL62</taxon>
    </lineage>
</organism>
<dbReference type="KEGG" id="vg:26629146"/>
<proteinExistence type="predicted"/>
<protein>
    <submittedName>
        <fullName evidence="1">Uncharacterized protein</fullName>
    </submittedName>
</protein>
<dbReference type="Proteomes" id="UP000201258">
    <property type="component" value="Segment"/>
</dbReference>
<dbReference type="OrthoDB" id="15913at10239"/>
<evidence type="ECO:0000313" key="1">
    <source>
        <dbReference type="EMBL" id="AKF13946.1"/>
    </source>
</evidence>
<dbReference type="GeneID" id="26629146"/>
<keyword evidence="2" id="KW-1185">Reference proteome</keyword>
<dbReference type="RefSeq" id="YP_009201886.1">
    <property type="nucleotide sequence ID" value="NC_028836.1"/>
</dbReference>
<sequence>MSKICWCTRPHETDEGVRVIWAFNERGIGVNYVTAYITPAMVSHRDWSDVILPDILREMAERLEREVKLVELRWFRAEILSCGEWRDYRAMTLEGAVSLAEAEWGPEDIGRVIERR</sequence>
<accession>A0A0F6WDA0</accession>
<name>A0A0F6WDA0_9CAUD</name>
<dbReference type="EMBL" id="KR054031">
    <property type="protein sequence ID" value="AKF13946.1"/>
    <property type="molecule type" value="Genomic_DNA"/>
</dbReference>
<evidence type="ECO:0000313" key="2">
    <source>
        <dbReference type="Proteomes" id="UP000201258"/>
    </source>
</evidence>
<reference evidence="1 2" key="1">
    <citation type="journal article" date="2016" name="Microb. Biotechnol.">
        <title>A novel bacteriophage cocktail reduces and disperses Pseudomonas aeruginosa biofilms under static and flow conditions.</title>
        <authorList>
            <person name="Alves D.R."/>
            <person name="Perez-Esteban P."/>
            <person name="Kot W."/>
            <person name="Bean J.E."/>
            <person name="Arnot T."/>
            <person name="Hansen L.H."/>
            <person name="Enright M.C."/>
            <person name="Jenkins A.T."/>
        </authorList>
    </citation>
    <scope>NUCLEOTIDE SEQUENCE [LARGE SCALE GENOMIC DNA]</scope>
</reference>